<dbReference type="Proteomes" id="UP000290289">
    <property type="component" value="Chromosome 11"/>
</dbReference>
<name>A0A498IPI0_MALDO</name>
<dbReference type="CDD" id="cd00051">
    <property type="entry name" value="EFh"/>
    <property type="match status" value="1"/>
</dbReference>
<evidence type="ECO:0000256" key="2">
    <source>
        <dbReference type="ARBA" id="ARBA00022837"/>
    </source>
</evidence>
<dbReference type="InterPro" id="IPR018247">
    <property type="entry name" value="EF_Hand_1_Ca_BS"/>
</dbReference>
<keyword evidence="5" id="KW-1185">Reference proteome</keyword>
<dbReference type="InterPro" id="IPR011992">
    <property type="entry name" value="EF-hand-dom_pair"/>
</dbReference>
<keyword evidence="2" id="KW-0106">Calcium</keyword>
<reference evidence="4 5" key="1">
    <citation type="submission" date="2018-10" db="EMBL/GenBank/DDBJ databases">
        <title>A high-quality apple genome assembly.</title>
        <authorList>
            <person name="Hu J."/>
        </authorList>
    </citation>
    <scope>NUCLEOTIDE SEQUENCE [LARGE SCALE GENOMIC DNA]</scope>
    <source>
        <strain evidence="5">cv. HFTH1</strain>
        <tissue evidence="4">Young leaf</tissue>
    </source>
</reference>
<dbReference type="InterPro" id="IPR002048">
    <property type="entry name" value="EF_hand_dom"/>
</dbReference>
<dbReference type="GO" id="GO:0005509">
    <property type="term" value="F:calcium ion binding"/>
    <property type="evidence" value="ECO:0007669"/>
    <property type="project" value="InterPro"/>
</dbReference>
<dbReference type="GO" id="GO:0043226">
    <property type="term" value="C:organelle"/>
    <property type="evidence" value="ECO:0007669"/>
    <property type="project" value="UniProtKB-ARBA"/>
</dbReference>
<gene>
    <name evidence="4" type="ORF">DVH24_013107</name>
</gene>
<evidence type="ECO:0000259" key="3">
    <source>
        <dbReference type="PROSITE" id="PS50222"/>
    </source>
</evidence>
<keyword evidence="1" id="KW-0677">Repeat</keyword>
<feature type="domain" description="EF-hand" evidence="3">
    <location>
        <begin position="85"/>
        <end position="110"/>
    </location>
</feature>
<dbReference type="FunFam" id="1.10.238.10:FF:000178">
    <property type="entry name" value="Calmodulin-2 A"/>
    <property type="match status" value="1"/>
</dbReference>
<evidence type="ECO:0000256" key="1">
    <source>
        <dbReference type="ARBA" id="ARBA00022737"/>
    </source>
</evidence>
<organism evidence="4 5">
    <name type="scientific">Malus domestica</name>
    <name type="common">Apple</name>
    <name type="synonym">Pyrus malus</name>
    <dbReference type="NCBI Taxonomy" id="3750"/>
    <lineage>
        <taxon>Eukaryota</taxon>
        <taxon>Viridiplantae</taxon>
        <taxon>Streptophyta</taxon>
        <taxon>Embryophyta</taxon>
        <taxon>Tracheophyta</taxon>
        <taxon>Spermatophyta</taxon>
        <taxon>Magnoliopsida</taxon>
        <taxon>eudicotyledons</taxon>
        <taxon>Gunneridae</taxon>
        <taxon>Pentapetalae</taxon>
        <taxon>rosids</taxon>
        <taxon>fabids</taxon>
        <taxon>Rosales</taxon>
        <taxon>Rosaceae</taxon>
        <taxon>Amygdaloideae</taxon>
        <taxon>Maleae</taxon>
        <taxon>Malus</taxon>
    </lineage>
</organism>
<dbReference type="EMBL" id="RDQH01000337">
    <property type="protein sequence ID" value="RXH83862.1"/>
    <property type="molecule type" value="Genomic_DNA"/>
</dbReference>
<accession>A0A498IPI0</accession>
<dbReference type="SUPFAM" id="SSF47473">
    <property type="entry name" value="EF-hand"/>
    <property type="match status" value="1"/>
</dbReference>
<dbReference type="AlphaFoldDB" id="A0A498IPI0"/>
<dbReference type="PROSITE" id="PS00018">
    <property type="entry name" value="EF_HAND_1"/>
    <property type="match status" value="1"/>
</dbReference>
<dbReference type="Gene3D" id="1.10.238.10">
    <property type="entry name" value="EF-hand"/>
    <property type="match status" value="1"/>
</dbReference>
<protein>
    <recommendedName>
        <fullName evidence="3">EF-hand domain-containing protein</fullName>
    </recommendedName>
</protein>
<evidence type="ECO:0000313" key="4">
    <source>
        <dbReference type="EMBL" id="RXH83862.1"/>
    </source>
</evidence>
<proteinExistence type="predicted"/>
<dbReference type="STRING" id="3750.A0A498IPI0"/>
<sequence>MELERLVKAMVDEDDYRVKTADEAIRALSSLKNLKSKSFTAMAVLLAPKESRCLISRELMADPVVLATGEDGDGCITVDELATNPTEEELQDMISEVDVDGNGTIEFIEF</sequence>
<dbReference type="PROSITE" id="PS50222">
    <property type="entry name" value="EF_HAND_2"/>
    <property type="match status" value="1"/>
</dbReference>
<comment type="caution">
    <text evidence="4">The sequence shown here is derived from an EMBL/GenBank/DDBJ whole genome shotgun (WGS) entry which is preliminary data.</text>
</comment>
<evidence type="ECO:0000313" key="5">
    <source>
        <dbReference type="Proteomes" id="UP000290289"/>
    </source>
</evidence>